<dbReference type="InterPro" id="IPR011990">
    <property type="entry name" value="TPR-like_helical_dom_sf"/>
</dbReference>
<feature type="domain" description="Beta-lactamase-related" evidence="4">
    <location>
        <begin position="47"/>
        <end position="363"/>
    </location>
</feature>
<dbReference type="InterPro" id="IPR012338">
    <property type="entry name" value="Beta-lactam/transpept-like"/>
</dbReference>
<feature type="repeat" description="TPR" evidence="3">
    <location>
        <begin position="455"/>
        <end position="488"/>
    </location>
</feature>
<organism evidence="5 6">
    <name type="scientific">Stenotrophomonas forensis</name>
    <dbReference type="NCBI Taxonomy" id="2871169"/>
    <lineage>
        <taxon>Bacteria</taxon>
        <taxon>Pseudomonadati</taxon>
        <taxon>Pseudomonadota</taxon>
        <taxon>Gammaproteobacteria</taxon>
        <taxon>Lysobacterales</taxon>
        <taxon>Lysobacteraceae</taxon>
        <taxon>Stenotrophomonas</taxon>
        <taxon>Stenotrophomonas maltophilia group</taxon>
    </lineage>
</organism>
<dbReference type="InterPro" id="IPR001466">
    <property type="entry name" value="Beta-lactam-related"/>
</dbReference>
<proteinExistence type="predicted"/>
<dbReference type="PROSITE" id="PS50005">
    <property type="entry name" value="TPR"/>
    <property type="match status" value="1"/>
</dbReference>
<keyword evidence="6" id="KW-1185">Reference proteome</keyword>
<dbReference type="Gene3D" id="1.25.40.10">
    <property type="entry name" value="Tetratricopeptide repeat domain"/>
    <property type="match status" value="1"/>
</dbReference>
<evidence type="ECO:0000259" key="4">
    <source>
        <dbReference type="Pfam" id="PF00144"/>
    </source>
</evidence>
<evidence type="ECO:0000256" key="2">
    <source>
        <dbReference type="ARBA" id="ARBA00022803"/>
    </source>
</evidence>
<dbReference type="EMBL" id="CP082270">
    <property type="protein sequence ID" value="WDM61866.1"/>
    <property type="molecule type" value="Genomic_DNA"/>
</dbReference>
<dbReference type="InterPro" id="IPR013105">
    <property type="entry name" value="TPR_2"/>
</dbReference>
<protein>
    <submittedName>
        <fullName evidence="5">Serine hydrolase</fullName>
    </submittedName>
</protein>
<dbReference type="RefSeq" id="WP_274510510.1">
    <property type="nucleotide sequence ID" value="NZ_CP082270.1"/>
</dbReference>
<sequence>MPSAILQFSMEWKRSVLRMVSAAAGSLVLLAGIAGQARAAAGPAEIAQLVDSYAANRDFNGVVLVAQHGRILYRGAHGLANREWQVPNVEDGVFRIGSLSKPITAILVMQLVQENTLRLDGTLGEYLPALYAGTPAAAVTVAQLLNHTSGIADLPRSYEDPWWQTQARLSLAPDDFAKAWIPGTLQSAPGAEWRYNNNGYFLLGLIIEKATGASYEANLQRRILGKAGMTNSGLYSTSALIPRLATGYQTRPDFSLARPMPIDPSVSFSAAGLYSTVDDLLRLDQALQDDSLLSAPSRQAMWTNHRSGYGYGWEVENWPLPAGGSYPVESHTGSVPGYQTYWLRAGQDQSVVIVLDNYWQGETAASLGKELMGVLHGMPVTLARKNLGTLLVPAALSAGVPGMTRAYEALGPSASQYDTSEKALNSLGYRLLRMKRVPESVAVFQWNARAHPQSANVHDSLGEAYRANGQRKQAINSYRTAAALAPNDARLRAVLKELEQE</sequence>
<evidence type="ECO:0000256" key="1">
    <source>
        <dbReference type="ARBA" id="ARBA00022737"/>
    </source>
</evidence>
<dbReference type="SMART" id="SM00028">
    <property type="entry name" value="TPR"/>
    <property type="match status" value="1"/>
</dbReference>
<dbReference type="Pfam" id="PF00144">
    <property type="entry name" value="Beta-lactamase"/>
    <property type="match status" value="1"/>
</dbReference>
<dbReference type="InterPro" id="IPR050491">
    <property type="entry name" value="AmpC-like"/>
</dbReference>
<name>A0ABY7XUM6_9GAMM</name>
<dbReference type="PANTHER" id="PTHR46825">
    <property type="entry name" value="D-ALANYL-D-ALANINE-CARBOXYPEPTIDASE/ENDOPEPTIDASE AMPH"/>
    <property type="match status" value="1"/>
</dbReference>
<dbReference type="SUPFAM" id="SSF48452">
    <property type="entry name" value="TPR-like"/>
    <property type="match status" value="1"/>
</dbReference>
<dbReference type="Pfam" id="PF07719">
    <property type="entry name" value="TPR_2"/>
    <property type="match status" value="1"/>
</dbReference>
<evidence type="ECO:0000313" key="5">
    <source>
        <dbReference type="EMBL" id="WDM61866.1"/>
    </source>
</evidence>
<dbReference type="Proteomes" id="UP001216828">
    <property type="component" value="Chromosome"/>
</dbReference>
<accession>A0ABY7XUM6</accession>
<evidence type="ECO:0000313" key="6">
    <source>
        <dbReference type="Proteomes" id="UP001216828"/>
    </source>
</evidence>
<keyword evidence="2 3" id="KW-0802">TPR repeat</keyword>
<reference evidence="5 6" key="1">
    <citation type="submission" date="2021-08" db="EMBL/GenBank/DDBJ databases">
        <title>Stenotrophomonas forensis sp. nov., isolated from contaminated viral transport media.</title>
        <authorList>
            <person name="Nguyen S.V."/>
            <person name="Edwards D."/>
            <person name="Scott S."/>
            <person name="Doss J."/>
            <person name="Merid S."/>
            <person name="Zelaya E."/>
            <person name="Maza C."/>
            <person name="Mann M."/>
            <person name="Hamilton B."/>
            <person name="Blackwell R."/>
            <person name="Tran A."/>
            <person name="Hauser J."/>
        </authorList>
    </citation>
    <scope>NUCLEOTIDE SEQUENCE [LARGE SCALE GENOMIC DNA]</scope>
    <source>
        <strain evidence="5 6">DFS-20110405</strain>
    </source>
</reference>
<dbReference type="InterPro" id="IPR019734">
    <property type="entry name" value="TPR_rpt"/>
</dbReference>
<gene>
    <name evidence="5" type="ORF">K5L94_11950</name>
</gene>
<dbReference type="SUPFAM" id="SSF56601">
    <property type="entry name" value="beta-lactamase/transpeptidase-like"/>
    <property type="match status" value="1"/>
</dbReference>
<keyword evidence="1" id="KW-0677">Repeat</keyword>
<evidence type="ECO:0000256" key="3">
    <source>
        <dbReference type="PROSITE-ProRule" id="PRU00339"/>
    </source>
</evidence>
<dbReference type="GO" id="GO:0016787">
    <property type="term" value="F:hydrolase activity"/>
    <property type="evidence" value="ECO:0007669"/>
    <property type="project" value="UniProtKB-KW"/>
</dbReference>
<dbReference type="Gene3D" id="3.40.710.10">
    <property type="entry name" value="DD-peptidase/beta-lactamase superfamily"/>
    <property type="match status" value="1"/>
</dbReference>
<keyword evidence="5" id="KW-0378">Hydrolase</keyword>
<dbReference type="PANTHER" id="PTHR46825:SF9">
    <property type="entry name" value="BETA-LACTAMASE-RELATED DOMAIN-CONTAINING PROTEIN"/>
    <property type="match status" value="1"/>
</dbReference>